<dbReference type="RefSeq" id="WP_284636893.1">
    <property type="nucleotide sequence ID" value="NZ_JASNUS010000021.1"/>
</dbReference>
<sequence>MGEYVAKRHWGISVDTHTILRWGIVVPVSILLGWLFSMWHVPAAWILAAIIASGAMALITGEDLKVNRKFYGLSRGFIGIMAALPLTVVSFGQLVGYLPAAITMSFVTIALGIFCGVMLHRQRPRDVSSETGILSMLPGGASLMPALADELGADYRYVALTQYLRLLIVSISLPAVVTFLDTPAGRGGDLRLEAETTWWIIALVLVIALVGESLGKFLHLPAAAVLGPLILTVLASFFLPEGHTLEPIYAFKVIAFLSIGWVCGGGLSLPSLKAFAKQLPATILSIAAVLGLCAATAWPLMHWLNISYFEAYLATSPGALETVLALSAEGGAGPVVIAVQLTRLIAVLVIAGYLPQLIRAVSKFAKRR</sequence>
<feature type="transmembrane region" description="Helical" evidence="1">
    <location>
        <begin position="217"/>
        <end position="237"/>
    </location>
</feature>
<reference evidence="2" key="1">
    <citation type="submission" date="2023-05" db="EMBL/GenBank/DDBJ databases">
        <title>Metabolic capabilities are highly conserved among human nasal-associated Corynebacterium species in pangenomic analyses.</title>
        <authorList>
            <person name="Tran T.H."/>
            <person name="Roberts A.Q."/>
            <person name="Escapa I.F."/>
            <person name="Gao W."/>
            <person name="Conlan S."/>
            <person name="Kong H."/>
            <person name="Segre J.A."/>
            <person name="Kelly M.S."/>
            <person name="Lemon K.P."/>
        </authorList>
    </citation>
    <scope>NUCLEOTIDE SEQUENCE</scope>
    <source>
        <strain evidence="2">KPL2618</strain>
    </source>
</reference>
<dbReference type="EMBL" id="JASNVU010000012">
    <property type="protein sequence ID" value="MDK4335638.1"/>
    <property type="molecule type" value="Genomic_DNA"/>
</dbReference>
<feature type="transmembrane region" description="Helical" evidence="1">
    <location>
        <begin position="163"/>
        <end position="180"/>
    </location>
</feature>
<dbReference type="Proteomes" id="UP001230317">
    <property type="component" value="Unassembled WGS sequence"/>
</dbReference>
<evidence type="ECO:0000256" key="1">
    <source>
        <dbReference type="SAM" id="Phobius"/>
    </source>
</evidence>
<dbReference type="AlphaFoldDB" id="A0AAP4C2K9"/>
<gene>
    <name evidence="2" type="ORF">QPX58_09485</name>
</gene>
<feature type="transmembrane region" description="Helical" evidence="1">
    <location>
        <begin position="97"/>
        <end position="119"/>
    </location>
</feature>
<accession>A0AAP4C2K9</accession>
<feature type="transmembrane region" description="Helical" evidence="1">
    <location>
        <begin position="43"/>
        <end position="61"/>
    </location>
</feature>
<feature type="transmembrane region" description="Helical" evidence="1">
    <location>
        <begin position="20"/>
        <end position="37"/>
    </location>
</feature>
<dbReference type="PIRSF" id="PIRSF038991">
    <property type="entry name" value="Protein_AbrB"/>
    <property type="match status" value="1"/>
</dbReference>
<dbReference type="NCBIfam" id="TIGR03082">
    <property type="entry name" value="Gneg_AbrB_dup"/>
    <property type="match status" value="2"/>
</dbReference>
<feature type="transmembrane region" description="Helical" evidence="1">
    <location>
        <begin position="73"/>
        <end position="91"/>
    </location>
</feature>
<dbReference type="InterPro" id="IPR007820">
    <property type="entry name" value="AbrB_fam"/>
</dbReference>
<feature type="transmembrane region" description="Helical" evidence="1">
    <location>
        <begin position="249"/>
        <end position="269"/>
    </location>
</feature>
<keyword evidence="1" id="KW-1133">Transmembrane helix</keyword>
<dbReference type="GO" id="GO:0010468">
    <property type="term" value="P:regulation of gene expression"/>
    <property type="evidence" value="ECO:0007669"/>
    <property type="project" value="InterPro"/>
</dbReference>
<organism evidence="2 3">
    <name type="scientific">Corynebacterium accolens</name>
    <dbReference type="NCBI Taxonomy" id="38284"/>
    <lineage>
        <taxon>Bacteria</taxon>
        <taxon>Bacillati</taxon>
        <taxon>Actinomycetota</taxon>
        <taxon>Actinomycetes</taxon>
        <taxon>Mycobacteriales</taxon>
        <taxon>Corynebacteriaceae</taxon>
        <taxon>Corynebacterium</taxon>
    </lineage>
</organism>
<dbReference type="PANTHER" id="PTHR38457">
    <property type="entry name" value="REGULATOR ABRB-RELATED"/>
    <property type="match status" value="1"/>
</dbReference>
<protein>
    <submittedName>
        <fullName evidence="2">AbrB family transcriptional regulator</fullName>
    </submittedName>
</protein>
<dbReference type="Pfam" id="PF05145">
    <property type="entry name" value="AbrB"/>
    <property type="match status" value="1"/>
</dbReference>
<keyword evidence="1" id="KW-0812">Transmembrane</keyword>
<feature type="transmembrane region" description="Helical" evidence="1">
    <location>
        <begin position="281"/>
        <end position="301"/>
    </location>
</feature>
<dbReference type="PANTHER" id="PTHR38457:SF1">
    <property type="entry name" value="REGULATOR ABRB-RELATED"/>
    <property type="match status" value="1"/>
</dbReference>
<feature type="transmembrane region" description="Helical" evidence="1">
    <location>
        <begin position="335"/>
        <end position="358"/>
    </location>
</feature>
<feature type="transmembrane region" description="Helical" evidence="1">
    <location>
        <begin position="192"/>
        <end position="210"/>
    </location>
</feature>
<comment type="caution">
    <text evidence="2">The sequence shown here is derived from an EMBL/GenBank/DDBJ whole genome shotgun (WGS) entry which is preliminary data.</text>
</comment>
<proteinExistence type="predicted"/>
<dbReference type="GO" id="GO:0016020">
    <property type="term" value="C:membrane"/>
    <property type="evidence" value="ECO:0007669"/>
    <property type="project" value="InterPro"/>
</dbReference>
<dbReference type="InterPro" id="IPR017516">
    <property type="entry name" value="AbrB_dup"/>
</dbReference>
<evidence type="ECO:0000313" key="3">
    <source>
        <dbReference type="Proteomes" id="UP001230317"/>
    </source>
</evidence>
<name>A0AAP4C2K9_9CORY</name>
<evidence type="ECO:0000313" key="2">
    <source>
        <dbReference type="EMBL" id="MDK4335638.1"/>
    </source>
</evidence>
<keyword evidence="1" id="KW-0472">Membrane</keyword>